<proteinExistence type="predicted"/>
<reference evidence="2 3" key="1">
    <citation type="submission" date="2019-10" db="EMBL/GenBank/DDBJ databases">
        <authorList>
            <person name="Wang R."/>
        </authorList>
    </citation>
    <scope>NUCLEOTIDE SEQUENCE [LARGE SCALE GENOMIC DNA]</scope>
    <source>
        <strain evidence="2 3">ATCC 19377</strain>
    </source>
</reference>
<gene>
    <name evidence="2" type="ORF">GCD22_02847</name>
</gene>
<evidence type="ECO:0000313" key="3">
    <source>
        <dbReference type="Proteomes" id="UP000363590"/>
    </source>
</evidence>
<protein>
    <submittedName>
        <fullName evidence="2">Uncharacterized protein</fullName>
    </submittedName>
</protein>
<dbReference type="EMBL" id="CP045571">
    <property type="protein sequence ID" value="QFX96986.1"/>
    <property type="molecule type" value="Genomic_DNA"/>
</dbReference>
<evidence type="ECO:0000313" key="2">
    <source>
        <dbReference type="EMBL" id="QFX96986.1"/>
    </source>
</evidence>
<evidence type="ECO:0000256" key="1">
    <source>
        <dbReference type="SAM" id="MobiDB-lite"/>
    </source>
</evidence>
<dbReference type="Proteomes" id="UP000363590">
    <property type="component" value="Chromosome"/>
</dbReference>
<dbReference type="GeneID" id="60697084"/>
<sequence>MNAAHEKAPAGTEAVSDDNIKSDSRIPAAGFTVIHHLLYAAKNLHSLPALPDDAIQGARILLARIDADIARLDGAQ</sequence>
<dbReference type="KEGG" id="atx:GCD22_02847"/>
<dbReference type="RefSeq" id="WP_081577342.1">
    <property type="nucleotide sequence ID" value="NZ_CP045571.1"/>
</dbReference>
<feature type="region of interest" description="Disordered" evidence="1">
    <location>
        <begin position="1"/>
        <end position="22"/>
    </location>
</feature>
<accession>A0A5P9XUV0</accession>
<organism evidence="2 3">
    <name type="scientific">Acidithiobacillus thiooxidans ATCC 19377</name>
    <dbReference type="NCBI Taxonomy" id="637390"/>
    <lineage>
        <taxon>Bacteria</taxon>
        <taxon>Pseudomonadati</taxon>
        <taxon>Pseudomonadota</taxon>
        <taxon>Acidithiobacillia</taxon>
        <taxon>Acidithiobacillales</taxon>
        <taxon>Acidithiobacillaceae</taxon>
        <taxon>Acidithiobacillus</taxon>
    </lineage>
</organism>
<dbReference type="AlphaFoldDB" id="A0A5P9XUV0"/>
<name>A0A5P9XUV0_ACITH</name>